<keyword evidence="1" id="KW-0238">DNA-binding</keyword>
<comment type="caution">
    <text evidence="1">The sequence shown here is derived from an EMBL/GenBank/DDBJ whole genome shotgun (WGS) entry which is preliminary data.</text>
</comment>
<dbReference type="GO" id="GO:0003677">
    <property type="term" value="F:DNA binding"/>
    <property type="evidence" value="ECO:0007669"/>
    <property type="project" value="UniProtKB-KW"/>
</dbReference>
<dbReference type="AlphaFoldDB" id="A0A7W5ET02"/>
<dbReference type="EMBL" id="JACHXR010000004">
    <property type="protein sequence ID" value="MBB3230957.1"/>
    <property type="molecule type" value="Genomic_DNA"/>
</dbReference>
<protein>
    <submittedName>
        <fullName evidence="1">DNA-binding phage protein</fullName>
    </submittedName>
</protein>
<keyword evidence="2" id="KW-1185">Reference proteome</keyword>
<name>A0A7W5ET02_9GAMM</name>
<evidence type="ECO:0000313" key="1">
    <source>
        <dbReference type="EMBL" id="MBB3230957.1"/>
    </source>
</evidence>
<reference evidence="1 2" key="1">
    <citation type="submission" date="2020-08" db="EMBL/GenBank/DDBJ databases">
        <title>Genomic Encyclopedia of Type Strains, Phase III (KMG-III): the genomes of soil and plant-associated and newly described type strains.</title>
        <authorList>
            <person name="Whitman W."/>
        </authorList>
    </citation>
    <scope>NUCLEOTIDE SEQUENCE [LARGE SCALE GENOMIC DNA]</scope>
    <source>
        <strain evidence="1 2">CECT 7744</strain>
    </source>
</reference>
<organism evidence="1 2">
    <name type="scientific">Halomonas stenophila</name>
    <dbReference type="NCBI Taxonomy" id="795312"/>
    <lineage>
        <taxon>Bacteria</taxon>
        <taxon>Pseudomonadati</taxon>
        <taxon>Pseudomonadota</taxon>
        <taxon>Gammaproteobacteria</taxon>
        <taxon>Oceanospirillales</taxon>
        <taxon>Halomonadaceae</taxon>
        <taxon>Halomonas</taxon>
    </lineage>
</organism>
<gene>
    <name evidence="1" type="ORF">FHR97_001809</name>
</gene>
<proteinExistence type="predicted"/>
<dbReference type="Proteomes" id="UP000518892">
    <property type="component" value="Unassembled WGS sequence"/>
</dbReference>
<evidence type="ECO:0000313" key="2">
    <source>
        <dbReference type="Proteomes" id="UP000518892"/>
    </source>
</evidence>
<dbReference type="RefSeq" id="WP_183383459.1">
    <property type="nucleotide sequence ID" value="NZ_JACHXR010000004.1"/>
</dbReference>
<accession>A0A7W5ET02</accession>
<sequence length="242" mass="27131">MAANIEAKTNVSPTLHPFNITRIEGYEEARGYVSHAVTALDEAYQSVDAVHEARKKLQLDESRTNRAKVLMTAQLAEKYSARLQKTFESSWNKLNAAIQHTERELTQPVEEFAGIGNVATEIRAHVKNMSQGDRMNFLSEALKRGDQRTLKSVLGAPSYLSGMTGVEHEHFTRRYHSHQSPELSSRIEVMKATLDKLERAHPIFVKELEKAVGASRSDVERLQAASNEAEAALVMKEFAPQE</sequence>